<dbReference type="InterPro" id="IPR036610">
    <property type="entry name" value="PEBP-like_sf"/>
</dbReference>
<reference evidence="2 3" key="1">
    <citation type="submission" date="2019-03" db="EMBL/GenBank/DDBJ databases">
        <title>Genomic Encyclopedia of Type Strains, Phase IV (KMG-IV): sequencing the most valuable type-strain genomes for metagenomic binning, comparative biology and taxonomic classification.</title>
        <authorList>
            <person name="Goeker M."/>
        </authorList>
    </citation>
    <scope>NUCLEOTIDE SEQUENCE [LARGE SCALE GENOMIC DNA]</scope>
    <source>
        <strain evidence="2 3">DSM 6770</strain>
    </source>
</reference>
<sequence length="89" mass="9439">MPFAPSSMQVESTAFTPNGAIPKRHSAEGDDLLPALSWKDASAKAKGFAVIYPHPDMPPVKDGSYGYMHLSTPALQAAKGVKVVNSLIE</sequence>
<dbReference type="Gene3D" id="3.90.280.10">
    <property type="entry name" value="PEBP-like"/>
    <property type="match status" value="1"/>
</dbReference>
<gene>
    <name evidence="2" type="ORF">C8E00_103567</name>
</gene>
<dbReference type="InterPro" id="IPR008914">
    <property type="entry name" value="PEBP"/>
</dbReference>
<dbReference type="Proteomes" id="UP000295380">
    <property type="component" value="Unassembled WGS sequence"/>
</dbReference>
<name>A0A4R7NQI1_9GAMM</name>
<protein>
    <submittedName>
        <fullName evidence="2">Phosphatidylethanolamine-binding protein</fullName>
    </submittedName>
</protein>
<feature type="compositionally biased region" description="Polar residues" evidence="1">
    <location>
        <begin position="1"/>
        <end position="16"/>
    </location>
</feature>
<organism evidence="2 3">
    <name type="scientific">Chromohalobacter marismortui</name>
    <dbReference type="NCBI Taxonomy" id="42055"/>
    <lineage>
        <taxon>Bacteria</taxon>
        <taxon>Pseudomonadati</taxon>
        <taxon>Pseudomonadota</taxon>
        <taxon>Gammaproteobacteria</taxon>
        <taxon>Oceanospirillales</taxon>
        <taxon>Halomonadaceae</taxon>
        <taxon>Chromohalobacter</taxon>
    </lineage>
</organism>
<comment type="caution">
    <text evidence="2">The sequence shown here is derived from an EMBL/GenBank/DDBJ whole genome shotgun (WGS) entry which is preliminary data.</text>
</comment>
<dbReference type="SUPFAM" id="SSF49777">
    <property type="entry name" value="PEBP-like"/>
    <property type="match status" value="1"/>
</dbReference>
<dbReference type="AlphaFoldDB" id="A0A4R7NQI1"/>
<feature type="region of interest" description="Disordered" evidence="1">
    <location>
        <begin position="1"/>
        <end position="26"/>
    </location>
</feature>
<accession>A0A4R7NQI1</accession>
<evidence type="ECO:0000256" key="1">
    <source>
        <dbReference type="SAM" id="MobiDB-lite"/>
    </source>
</evidence>
<dbReference type="Pfam" id="PF01161">
    <property type="entry name" value="PBP"/>
    <property type="match status" value="1"/>
</dbReference>
<evidence type="ECO:0000313" key="3">
    <source>
        <dbReference type="Proteomes" id="UP000295380"/>
    </source>
</evidence>
<dbReference type="RefSeq" id="WP_243833141.1">
    <property type="nucleotide sequence ID" value="NZ_SOBR01000003.1"/>
</dbReference>
<keyword evidence="3" id="KW-1185">Reference proteome</keyword>
<dbReference type="EMBL" id="SOBR01000003">
    <property type="protein sequence ID" value="TDU23193.1"/>
    <property type="molecule type" value="Genomic_DNA"/>
</dbReference>
<proteinExistence type="predicted"/>
<evidence type="ECO:0000313" key="2">
    <source>
        <dbReference type="EMBL" id="TDU23193.1"/>
    </source>
</evidence>